<accession>A0A8J7RZF2</accession>
<dbReference type="EMBL" id="JAGMWN010000004">
    <property type="protein sequence ID" value="MBP5857522.1"/>
    <property type="molecule type" value="Genomic_DNA"/>
</dbReference>
<dbReference type="RefSeq" id="WP_210682102.1">
    <property type="nucleotide sequence ID" value="NZ_JAGMWN010000004.1"/>
</dbReference>
<dbReference type="Pfam" id="PF11390">
    <property type="entry name" value="FdsD"/>
    <property type="match status" value="1"/>
</dbReference>
<gene>
    <name evidence="1" type="ORF">KAJ83_10920</name>
</gene>
<organism evidence="1 2">
    <name type="scientific">Marivibrio halodurans</name>
    <dbReference type="NCBI Taxonomy" id="2039722"/>
    <lineage>
        <taxon>Bacteria</taxon>
        <taxon>Pseudomonadati</taxon>
        <taxon>Pseudomonadota</taxon>
        <taxon>Alphaproteobacteria</taxon>
        <taxon>Rhodospirillales</taxon>
        <taxon>Rhodospirillaceae</taxon>
        <taxon>Marivibrio</taxon>
    </lineage>
</organism>
<dbReference type="Proteomes" id="UP000672602">
    <property type="component" value="Unassembled WGS sequence"/>
</dbReference>
<reference evidence="1" key="1">
    <citation type="submission" date="2021-04" db="EMBL/GenBank/DDBJ databases">
        <authorList>
            <person name="Zhang D.-C."/>
        </authorList>
    </citation>
    <scope>NUCLEOTIDE SEQUENCE</scope>
    <source>
        <strain evidence="1">CGMCC 1.15697</strain>
    </source>
</reference>
<keyword evidence="2" id="KW-1185">Reference proteome</keyword>
<comment type="caution">
    <text evidence="1">The sequence shown here is derived from an EMBL/GenBank/DDBJ whole genome shotgun (WGS) entry which is preliminary data.</text>
</comment>
<proteinExistence type="predicted"/>
<evidence type="ECO:0000313" key="2">
    <source>
        <dbReference type="Proteomes" id="UP000672602"/>
    </source>
</evidence>
<dbReference type="AlphaFoldDB" id="A0A8J7RZF2"/>
<evidence type="ECO:0000313" key="1">
    <source>
        <dbReference type="EMBL" id="MBP5857522.1"/>
    </source>
</evidence>
<sequence>MSETIQDLTRMANQIADFFRAYPEAEALDGIAGHIRDFWTRPMRDRLDAHIAAGGEGLDPFVIKALSPASQDA</sequence>
<dbReference type="InterPro" id="IPR021074">
    <property type="entry name" value="Formate_DH_dsu"/>
</dbReference>
<name>A0A8J7RZF2_9PROT</name>
<protein>
    <submittedName>
        <fullName evidence="1">Formate dehydrogenase subunit delta</fullName>
    </submittedName>
</protein>